<dbReference type="CDD" id="cd04587">
    <property type="entry name" value="CBS_pair_CAP-ED_NT_Pol-beta-like_DUF294_assoc"/>
    <property type="match status" value="1"/>
</dbReference>
<dbReference type="Gene3D" id="2.60.120.10">
    <property type="entry name" value="Jelly Rolls"/>
    <property type="match status" value="1"/>
</dbReference>
<dbReference type="InterPro" id="IPR014710">
    <property type="entry name" value="RmlC-like_jellyroll"/>
</dbReference>
<keyword evidence="6" id="KW-1185">Reference proteome</keyword>
<sequence>MTVELDEVRDFLAAAEPFSHLPEDELKALPSLMGMEYVRRGETIIGFGEANDKCFVIRSGAVDVLDEEGTLLDRRESGRAFGYSTLMGDNQLRYSMVAVEDSLLLTLPREAFLAVANKYEDFARFFSSQSKRMNAAAHSLRTDSSNDILRTKLSEFMITTPATIHPEASIQQAAVVMQEKNVSSLLITSDDGQLAGIITDRDLRKKVVAVNLDVSRLVSEIMTSNLRTATSDSHAFEAMIAMSELGIHHLPVVDNGKLVGIVSSPDIMRLLRNDPIYVTADLSRKSTIEELAEVFSSADDVAVRFIERGATPEEVAGLLTVAADSLARRILTLAEEKFGAPPIPYAFVVVGSQGRRGMGLASDQDNALVLDDAYDEAVHGDYFRQLGEYVCTSLDAAGQVLCPGDMMASNPEWRKTESQWIETFRGWISAPEPDALLHAQTFFDFRAIYGDEALAERVHLAACEMAQHAGRMHAHLATLAARREPPLGFFRGFVVDRGGEYANTLDVKKGGTAAIVQMARLFALSSGVTAVSTRERLVQAGGKGAVSVKGAQDLIDAFDFLNVIALQQQAEQVRRGEAPTYHIDPNVLSKMDREHLRDAFQIIKNMQTALATKYPVRSI</sequence>
<dbReference type="PANTHER" id="PTHR43080">
    <property type="entry name" value="CBS DOMAIN-CONTAINING PROTEIN CBSX3, MITOCHONDRIAL"/>
    <property type="match status" value="1"/>
</dbReference>
<dbReference type="RefSeq" id="WP_277105444.1">
    <property type="nucleotide sequence ID" value="NZ_BAAAJS010000078.1"/>
</dbReference>
<dbReference type="InterPro" id="IPR000644">
    <property type="entry name" value="CBS_dom"/>
</dbReference>
<evidence type="ECO:0000256" key="2">
    <source>
        <dbReference type="PROSITE-ProRule" id="PRU00703"/>
    </source>
</evidence>
<evidence type="ECO:0000313" key="5">
    <source>
        <dbReference type="EMBL" id="MDR7355406.1"/>
    </source>
</evidence>
<name>A0ABU2BAT5_9CORY</name>
<dbReference type="InterPro" id="IPR018821">
    <property type="entry name" value="DUF294_put_nucleoTrafse_sb-bd"/>
</dbReference>
<dbReference type="InterPro" id="IPR043519">
    <property type="entry name" value="NT_sf"/>
</dbReference>
<dbReference type="InterPro" id="IPR051257">
    <property type="entry name" value="Diverse_CBS-Domain"/>
</dbReference>
<organism evidence="5 6">
    <name type="scientific">Corynebacterium felinum</name>
    <dbReference type="NCBI Taxonomy" id="131318"/>
    <lineage>
        <taxon>Bacteria</taxon>
        <taxon>Bacillati</taxon>
        <taxon>Actinomycetota</taxon>
        <taxon>Actinomycetes</taxon>
        <taxon>Mycobacteriales</taxon>
        <taxon>Corynebacteriaceae</taxon>
        <taxon>Corynebacterium</taxon>
    </lineage>
</organism>
<dbReference type="CDD" id="cd00038">
    <property type="entry name" value="CAP_ED"/>
    <property type="match status" value="1"/>
</dbReference>
<dbReference type="SUPFAM" id="SSF51206">
    <property type="entry name" value="cAMP-binding domain-like"/>
    <property type="match status" value="1"/>
</dbReference>
<evidence type="ECO:0000259" key="4">
    <source>
        <dbReference type="PROSITE" id="PS51371"/>
    </source>
</evidence>
<dbReference type="InterPro" id="IPR005105">
    <property type="entry name" value="GlnD_Uridyltrans_N"/>
</dbReference>
<dbReference type="CDD" id="cd05401">
    <property type="entry name" value="NT_GlnE_GlnD_like"/>
    <property type="match status" value="1"/>
</dbReference>
<evidence type="ECO:0000256" key="1">
    <source>
        <dbReference type="ARBA" id="ARBA00023122"/>
    </source>
</evidence>
<dbReference type="Pfam" id="PF00571">
    <property type="entry name" value="CBS"/>
    <property type="match status" value="2"/>
</dbReference>
<feature type="domain" description="Cyclic nucleotide-binding" evidence="3">
    <location>
        <begin position="17"/>
        <end position="112"/>
    </location>
</feature>
<dbReference type="Pfam" id="PF03445">
    <property type="entry name" value="DUF294"/>
    <property type="match status" value="1"/>
</dbReference>
<dbReference type="SUPFAM" id="SSF54631">
    <property type="entry name" value="CBS-domain pair"/>
    <property type="match status" value="1"/>
</dbReference>
<dbReference type="InterPro" id="IPR018490">
    <property type="entry name" value="cNMP-bd_dom_sf"/>
</dbReference>
<gene>
    <name evidence="5" type="ORF">J2S37_001944</name>
</gene>
<feature type="domain" description="CBS" evidence="4">
    <location>
        <begin position="157"/>
        <end position="214"/>
    </location>
</feature>
<dbReference type="Gene3D" id="3.10.580.10">
    <property type="entry name" value="CBS-domain"/>
    <property type="match status" value="1"/>
</dbReference>
<dbReference type="PROSITE" id="PS51371">
    <property type="entry name" value="CBS"/>
    <property type="match status" value="2"/>
</dbReference>
<protein>
    <submittedName>
        <fullName evidence="5">CBS domain-containing protein</fullName>
    </submittedName>
</protein>
<dbReference type="SUPFAM" id="SSF81301">
    <property type="entry name" value="Nucleotidyltransferase"/>
    <property type="match status" value="1"/>
</dbReference>
<accession>A0ABU2BAT5</accession>
<evidence type="ECO:0000313" key="6">
    <source>
        <dbReference type="Proteomes" id="UP001183619"/>
    </source>
</evidence>
<reference evidence="5 6" key="1">
    <citation type="submission" date="2023-07" db="EMBL/GenBank/DDBJ databases">
        <title>Sequencing the genomes of 1000 actinobacteria strains.</title>
        <authorList>
            <person name="Klenk H.-P."/>
        </authorList>
    </citation>
    <scope>NUCLEOTIDE SEQUENCE [LARGE SCALE GENOMIC DNA]</scope>
    <source>
        <strain evidence="5 6">DSM 44508</strain>
    </source>
</reference>
<dbReference type="InterPro" id="IPR046342">
    <property type="entry name" value="CBS_dom_sf"/>
</dbReference>
<dbReference type="PANTHER" id="PTHR43080:SF2">
    <property type="entry name" value="CBS DOMAIN-CONTAINING PROTEIN"/>
    <property type="match status" value="1"/>
</dbReference>
<dbReference type="Proteomes" id="UP001183619">
    <property type="component" value="Unassembled WGS sequence"/>
</dbReference>
<evidence type="ECO:0000259" key="3">
    <source>
        <dbReference type="PROSITE" id="PS50042"/>
    </source>
</evidence>
<dbReference type="PROSITE" id="PS50042">
    <property type="entry name" value="CNMP_BINDING_3"/>
    <property type="match status" value="1"/>
</dbReference>
<dbReference type="EMBL" id="JAVDYF010000001">
    <property type="protein sequence ID" value="MDR7355406.1"/>
    <property type="molecule type" value="Genomic_DNA"/>
</dbReference>
<dbReference type="Pfam" id="PF10335">
    <property type="entry name" value="DUF294_C"/>
    <property type="match status" value="1"/>
</dbReference>
<proteinExistence type="predicted"/>
<dbReference type="InterPro" id="IPR000595">
    <property type="entry name" value="cNMP-bd_dom"/>
</dbReference>
<comment type="caution">
    <text evidence="5">The sequence shown here is derived from an EMBL/GenBank/DDBJ whole genome shotgun (WGS) entry which is preliminary data.</text>
</comment>
<feature type="domain" description="CBS" evidence="4">
    <location>
        <begin position="222"/>
        <end position="278"/>
    </location>
</feature>
<dbReference type="SMART" id="SM00116">
    <property type="entry name" value="CBS"/>
    <property type="match status" value="2"/>
</dbReference>
<dbReference type="SMART" id="SM00100">
    <property type="entry name" value="cNMP"/>
    <property type="match status" value="1"/>
</dbReference>
<keyword evidence="1 2" id="KW-0129">CBS domain</keyword>
<dbReference type="Pfam" id="PF00027">
    <property type="entry name" value="cNMP_binding"/>
    <property type="match status" value="1"/>
</dbReference>